<dbReference type="PANTHER" id="PTHR30026">
    <property type="entry name" value="OUTER MEMBRANE PROTEIN TOLC"/>
    <property type="match status" value="1"/>
</dbReference>
<dbReference type="EMBL" id="VCBC01000003">
    <property type="protein sequence ID" value="TLU67277.1"/>
    <property type="molecule type" value="Genomic_DNA"/>
</dbReference>
<evidence type="ECO:0000256" key="2">
    <source>
        <dbReference type="ARBA" id="ARBA00007613"/>
    </source>
</evidence>
<reference evidence="9 10" key="1">
    <citation type="submission" date="2019-05" db="EMBL/GenBank/DDBJ databases">
        <title>Genome sequences of Thalassotalea litorea 1K03283.</title>
        <authorList>
            <person name="Zhang D."/>
        </authorList>
    </citation>
    <scope>NUCLEOTIDE SEQUENCE [LARGE SCALE GENOMIC DNA]</scope>
    <source>
        <strain evidence="9 10">MCCC 1K03283</strain>
    </source>
</reference>
<dbReference type="GO" id="GO:0009279">
    <property type="term" value="C:cell outer membrane"/>
    <property type="evidence" value="ECO:0007669"/>
    <property type="project" value="UniProtKB-SubCell"/>
</dbReference>
<dbReference type="AlphaFoldDB" id="A0A5R9IT66"/>
<evidence type="ECO:0000256" key="4">
    <source>
        <dbReference type="ARBA" id="ARBA00022452"/>
    </source>
</evidence>
<comment type="subcellular location">
    <subcellularLocation>
        <location evidence="1">Cell outer membrane</location>
    </subcellularLocation>
</comment>
<dbReference type="NCBIfam" id="TIGR01844">
    <property type="entry name" value="type_I_sec_TolC"/>
    <property type="match status" value="1"/>
</dbReference>
<dbReference type="GO" id="GO:1990281">
    <property type="term" value="C:efflux pump complex"/>
    <property type="evidence" value="ECO:0007669"/>
    <property type="project" value="TreeGrafter"/>
</dbReference>
<sequence length="475" mass="51980">MTNKLNALFVGVVLACTSSIVAAEDLKEVYQLALANDPTVQKAKAQYQASEERITQARSVLLPQINGALGYTSSASTSPSLLATFAGEEELEVTTDRDVFDYGINLNMQLYHHNSWITLETTQKAAHQFDLNYQFAKQQLITRVTTAYFDVLAAQDGLEFAIAEKNAIERQLEQTKQRFSVGLTAITDVHEAQAQYDNSIAEEIRAQNAVYQAEEILREITGKYPRKLDTLNTERFSAVMPTPSSADNWQQLAEAKNLQLINQKVSVDIAKENIDLAFSGHLPTLSLTGSIGGSSTDQSNDPATFIGPDGLPLSTGQTLNGSKNDSNSIGVQLNVPIFSGLRTSSQVDEAKHLYVSANQDLQITYRAVVRESRSAYNTIVATISGVKAFEQSVVSAESALKATEAGFEVGTRTIVDVLDSTRNLYNAKRNLSTTRYQYIINMLLLKESAGTITEEDINTINAGLQEAKPMDPDNV</sequence>
<evidence type="ECO:0000256" key="8">
    <source>
        <dbReference type="SAM" id="SignalP"/>
    </source>
</evidence>
<accession>A0A5R9IT66</accession>
<protein>
    <submittedName>
        <fullName evidence="9">Outer membrane channel protein TolC</fullName>
    </submittedName>
</protein>
<dbReference type="Pfam" id="PF02321">
    <property type="entry name" value="OEP"/>
    <property type="match status" value="2"/>
</dbReference>
<dbReference type="NCBIfam" id="NF007002">
    <property type="entry name" value="PRK09465.1"/>
    <property type="match status" value="1"/>
</dbReference>
<feature type="signal peptide" evidence="8">
    <location>
        <begin position="1"/>
        <end position="22"/>
    </location>
</feature>
<evidence type="ECO:0000313" key="9">
    <source>
        <dbReference type="EMBL" id="TLU67277.1"/>
    </source>
</evidence>
<dbReference type="Proteomes" id="UP000307790">
    <property type="component" value="Unassembled WGS sequence"/>
</dbReference>
<dbReference type="PROSITE" id="PS51257">
    <property type="entry name" value="PROKAR_LIPOPROTEIN"/>
    <property type="match status" value="1"/>
</dbReference>
<dbReference type="OrthoDB" id="9813458at2"/>
<keyword evidence="10" id="KW-1185">Reference proteome</keyword>
<organism evidence="9 10">
    <name type="scientific">Thalassotalea litorea</name>
    <dbReference type="NCBI Taxonomy" id="2020715"/>
    <lineage>
        <taxon>Bacteria</taxon>
        <taxon>Pseudomonadati</taxon>
        <taxon>Pseudomonadota</taxon>
        <taxon>Gammaproteobacteria</taxon>
        <taxon>Alteromonadales</taxon>
        <taxon>Colwelliaceae</taxon>
        <taxon>Thalassotalea</taxon>
    </lineage>
</organism>
<evidence type="ECO:0000256" key="7">
    <source>
        <dbReference type="ARBA" id="ARBA00023237"/>
    </source>
</evidence>
<dbReference type="Gene3D" id="1.20.1600.10">
    <property type="entry name" value="Outer membrane efflux proteins (OEP)"/>
    <property type="match status" value="1"/>
</dbReference>
<dbReference type="RefSeq" id="WP_138318559.1">
    <property type="nucleotide sequence ID" value="NZ_VCBC01000003.1"/>
</dbReference>
<evidence type="ECO:0000313" key="10">
    <source>
        <dbReference type="Proteomes" id="UP000307790"/>
    </source>
</evidence>
<feature type="chain" id="PRO_5024364818" evidence="8">
    <location>
        <begin position="23"/>
        <end position="475"/>
    </location>
</feature>
<keyword evidence="7" id="KW-0998">Cell outer membrane</keyword>
<name>A0A5R9IT66_9GAMM</name>
<evidence type="ECO:0000256" key="6">
    <source>
        <dbReference type="ARBA" id="ARBA00023136"/>
    </source>
</evidence>
<keyword evidence="8" id="KW-0732">Signal</keyword>
<keyword evidence="3" id="KW-0813">Transport</keyword>
<comment type="caution">
    <text evidence="9">The sequence shown here is derived from an EMBL/GenBank/DDBJ whole genome shotgun (WGS) entry which is preliminary data.</text>
</comment>
<evidence type="ECO:0000256" key="1">
    <source>
        <dbReference type="ARBA" id="ARBA00004442"/>
    </source>
</evidence>
<dbReference type="InterPro" id="IPR003423">
    <property type="entry name" value="OMP_efflux"/>
</dbReference>
<dbReference type="InterPro" id="IPR010130">
    <property type="entry name" value="T1SS_OMP_TolC"/>
</dbReference>
<evidence type="ECO:0000256" key="3">
    <source>
        <dbReference type="ARBA" id="ARBA00022448"/>
    </source>
</evidence>
<dbReference type="PANTHER" id="PTHR30026:SF20">
    <property type="entry name" value="OUTER MEMBRANE PROTEIN TOLC"/>
    <property type="match status" value="1"/>
</dbReference>
<dbReference type="GO" id="GO:0015562">
    <property type="term" value="F:efflux transmembrane transporter activity"/>
    <property type="evidence" value="ECO:0007669"/>
    <property type="project" value="InterPro"/>
</dbReference>
<comment type="similarity">
    <text evidence="2">Belongs to the outer membrane factor (OMF) (TC 1.B.17) family.</text>
</comment>
<dbReference type="InterPro" id="IPR058622">
    <property type="entry name" value="TolC"/>
</dbReference>
<keyword evidence="6" id="KW-0472">Membrane</keyword>
<proteinExistence type="inferred from homology"/>
<dbReference type="GO" id="GO:0015288">
    <property type="term" value="F:porin activity"/>
    <property type="evidence" value="ECO:0007669"/>
    <property type="project" value="TreeGrafter"/>
</dbReference>
<evidence type="ECO:0000256" key="5">
    <source>
        <dbReference type="ARBA" id="ARBA00022692"/>
    </source>
</evidence>
<gene>
    <name evidence="9" type="primary">tolC</name>
    <name evidence="9" type="ORF">FE810_03055</name>
</gene>
<keyword evidence="5" id="KW-0812">Transmembrane</keyword>
<keyword evidence="4" id="KW-1134">Transmembrane beta strand</keyword>
<dbReference type="SUPFAM" id="SSF56954">
    <property type="entry name" value="Outer membrane efflux proteins (OEP)"/>
    <property type="match status" value="1"/>
</dbReference>
<dbReference type="InterPro" id="IPR051906">
    <property type="entry name" value="TolC-like"/>
</dbReference>